<dbReference type="InterPro" id="IPR013893">
    <property type="entry name" value="RNase_P_Rpp40"/>
</dbReference>
<protein>
    <submittedName>
        <fullName evidence="1">Uncharacterized protein</fullName>
    </submittedName>
</protein>
<accession>A0A9P7ATH1</accession>
<dbReference type="PANTHER" id="PTHR15396">
    <property type="entry name" value="RIBONUCLEASE P PROTEIN SUBUNIT P40"/>
    <property type="match status" value="1"/>
</dbReference>
<evidence type="ECO:0000313" key="1">
    <source>
        <dbReference type="EMBL" id="KAG1795117.1"/>
    </source>
</evidence>
<dbReference type="Pfam" id="PF08584">
    <property type="entry name" value="Ribonuc_P_40"/>
    <property type="match status" value="1"/>
</dbReference>
<reference evidence="1" key="1">
    <citation type="journal article" date="2020" name="New Phytol.">
        <title>Comparative genomics reveals dynamic genome evolution in host specialist ectomycorrhizal fungi.</title>
        <authorList>
            <person name="Lofgren L.A."/>
            <person name="Nguyen N.H."/>
            <person name="Vilgalys R."/>
            <person name="Ruytinx J."/>
            <person name="Liao H.L."/>
            <person name="Branco S."/>
            <person name="Kuo A."/>
            <person name="LaButti K."/>
            <person name="Lipzen A."/>
            <person name="Andreopoulos W."/>
            <person name="Pangilinan J."/>
            <person name="Riley R."/>
            <person name="Hundley H."/>
            <person name="Na H."/>
            <person name="Barry K."/>
            <person name="Grigoriev I.V."/>
            <person name="Stajich J.E."/>
            <person name="Kennedy P.G."/>
        </authorList>
    </citation>
    <scope>NUCLEOTIDE SEQUENCE</scope>
    <source>
        <strain evidence="1">S12</strain>
    </source>
</reference>
<proteinExistence type="predicted"/>
<gene>
    <name evidence="1" type="ORF">HD556DRAFT_1473463</name>
</gene>
<dbReference type="OrthoDB" id="63112at2759"/>
<name>A0A9P7ATH1_9AGAM</name>
<dbReference type="GO" id="GO:0000172">
    <property type="term" value="C:ribonuclease MRP complex"/>
    <property type="evidence" value="ECO:0007669"/>
    <property type="project" value="TreeGrafter"/>
</dbReference>
<dbReference type="GO" id="GO:0000447">
    <property type="term" value="P:endonucleolytic cleavage in ITS1 to separate SSU-rRNA from 5.8S rRNA and LSU-rRNA from tricistronic rRNA transcript (SSU-rRNA, 5.8S rRNA, LSU-rRNA)"/>
    <property type="evidence" value="ECO:0007669"/>
    <property type="project" value="TreeGrafter"/>
</dbReference>
<evidence type="ECO:0000313" key="2">
    <source>
        <dbReference type="Proteomes" id="UP000719766"/>
    </source>
</evidence>
<dbReference type="Proteomes" id="UP000719766">
    <property type="component" value="Unassembled WGS sequence"/>
</dbReference>
<dbReference type="AlphaFoldDB" id="A0A9P7ATH1"/>
<dbReference type="GO" id="GO:0030681">
    <property type="term" value="C:multimeric ribonuclease P complex"/>
    <property type="evidence" value="ECO:0007669"/>
    <property type="project" value="TreeGrafter"/>
</dbReference>
<dbReference type="PANTHER" id="PTHR15396:SF1">
    <property type="entry name" value="RIBONUCLEASE P PROTEIN SUBUNIT P40"/>
    <property type="match status" value="1"/>
</dbReference>
<dbReference type="GO" id="GO:0000171">
    <property type="term" value="F:ribonuclease MRP activity"/>
    <property type="evidence" value="ECO:0007669"/>
    <property type="project" value="TreeGrafter"/>
</dbReference>
<dbReference type="GO" id="GO:0004526">
    <property type="term" value="F:ribonuclease P activity"/>
    <property type="evidence" value="ECO:0007669"/>
    <property type="project" value="TreeGrafter"/>
</dbReference>
<organism evidence="1 2">
    <name type="scientific">Suillus plorans</name>
    <dbReference type="NCBI Taxonomy" id="116603"/>
    <lineage>
        <taxon>Eukaryota</taxon>
        <taxon>Fungi</taxon>
        <taxon>Dikarya</taxon>
        <taxon>Basidiomycota</taxon>
        <taxon>Agaricomycotina</taxon>
        <taxon>Agaricomycetes</taxon>
        <taxon>Agaricomycetidae</taxon>
        <taxon>Boletales</taxon>
        <taxon>Suillineae</taxon>
        <taxon>Suillaceae</taxon>
        <taxon>Suillus</taxon>
    </lineage>
</organism>
<sequence>MLTNGTLPSTQLNQFSAVHPFTQQLDIVFPASDELEKALTSLKPTYYKKCCTLSDFFEFACNNPGRNITALPSTSEYADTWCIDPRGVLTLCVSKSLYEQLGLIGRKLPFKGCPEQYVIRIPVRQETESVAVRAKQKAALKLWDELRLGEDGLGKWKVLYCQTGACLGTSDSHEVVIVQPQICPSADILIPVPALAPVPEESTEDWDERIGDLFEWVGMACIGAPRLKANDRVNPYVAVYEVPTPSYIGDVTRITWAAFLHQSFVKDALDTVTSHLASATDNHAFVAITRQGCCTSPVGAIPDASFDTARDPPLRVPEINAEDTGCFILGPGQNGNFVLAESIGQWDARWG</sequence>
<keyword evidence="2" id="KW-1185">Reference proteome</keyword>
<dbReference type="GO" id="GO:0001682">
    <property type="term" value="P:tRNA 5'-leader removal"/>
    <property type="evidence" value="ECO:0007669"/>
    <property type="project" value="InterPro"/>
</dbReference>
<dbReference type="RefSeq" id="XP_041161069.1">
    <property type="nucleotide sequence ID" value="XM_041308487.1"/>
</dbReference>
<dbReference type="EMBL" id="JABBWE010000023">
    <property type="protein sequence ID" value="KAG1795117.1"/>
    <property type="molecule type" value="Genomic_DNA"/>
</dbReference>
<dbReference type="GeneID" id="64602251"/>
<comment type="caution">
    <text evidence="1">The sequence shown here is derived from an EMBL/GenBank/DDBJ whole genome shotgun (WGS) entry which is preliminary data.</text>
</comment>